<keyword evidence="4" id="KW-0067">ATP-binding</keyword>
<organism evidence="6 7">
    <name type="scientific">Deinococcus cellulosilyticus (strain DSM 18568 / NBRC 106333 / KACC 11606 / 5516J-15)</name>
    <dbReference type="NCBI Taxonomy" id="1223518"/>
    <lineage>
        <taxon>Bacteria</taxon>
        <taxon>Thermotogati</taxon>
        <taxon>Deinococcota</taxon>
        <taxon>Deinococci</taxon>
        <taxon>Deinococcales</taxon>
        <taxon>Deinococcaceae</taxon>
        <taxon>Deinococcus</taxon>
    </lineage>
</organism>
<dbReference type="SMART" id="SM00046">
    <property type="entry name" value="DAGKc"/>
    <property type="match status" value="1"/>
</dbReference>
<evidence type="ECO:0000313" key="6">
    <source>
        <dbReference type="EMBL" id="GEM44475.1"/>
    </source>
</evidence>
<sequence length="303" mass="32523">MEATLIFNQNAGGSNRVTPERLIQALEGIGYHPVYEATSSEADLEKALERAQGTVFVAGGDGTIRATALHLIGRDLHLGILPMGTANNIGRTLGIVGEPLDVIDQYSKSISLPFDVGHVRAPWGEDYFLEACGCGLYADMLAAYNPENGKSPMRALQVMSTTLAGYQPLPVVACLDHQDISGSYLMAEVLNTQATGPRMRLAPEAHPGDGLFDVVTVNPEQRDSMFSYLGALIGGSFTDLASVSHQQGRLVEFHWMGQPFHVDGEVRPQGATGPLEGAEGQVVIELLQGALHMLVPAREEHHV</sequence>
<dbReference type="Gene3D" id="3.40.50.10330">
    <property type="entry name" value="Probable inorganic polyphosphate/atp-NAD kinase, domain 1"/>
    <property type="match status" value="1"/>
</dbReference>
<dbReference type="PANTHER" id="PTHR12358">
    <property type="entry name" value="SPHINGOSINE KINASE"/>
    <property type="match status" value="1"/>
</dbReference>
<evidence type="ECO:0000256" key="1">
    <source>
        <dbReference type="ARBA" id="ARBA00022679"/>
    </source>
</evidence>
<name>A0A511MV70_DEIC1</name>
<evidence type="ECO:0000256" key="4">
    <source>
        <dbReference type="ARBA" id="ARBA00022840"/>
    </source>
</evidence>
<dbReference type="RefSeq" id="WP_146881634.1">
    <property type="nucleotide sequence ID" value="NZ_BJXB01000001.1"/>
</dbReference>
<dbReference type="AlphaFoldDB" id="A0A511MV70"/>
<dbReference type="GO" id="GO:0005524">
    <property type="term" value="F:ATP binding"/>
    <property type="evidence" value="ECO:0007669"/>
    <property type="project" value="UniProtKB-KW"/>
</dbReference>
<evidence type="ECO:0000313" key="7">
    <source>
        <dbReference type="Proteomes" id="UP000321306"/>
    </source>
</evidence>
<dbReference type="OrthoDB" id="142078at2"/>
<dbReference type="InterPro" id="IPR016064">
    <property type="entry name" value="NAD/diacylglycerol_kinase_sf"/>
</dbReference>
<evidence type="ECO:0000256" key="3">
    <source>
        <dbReference type="ARBA" id="ARBA00022777"/>
    </source>
</evidence>
<reference evidence="6 7" key="1">
    <citation type="submission" date="2019-07" db="EMBL/GenBank/DDBJ databases">
        <title>Whole genome shotgun sequence of Deinococcus cellulosilyticus NBRC 106333.</title>
        <authorList>
            <person name="Hosoyama A."/>
            <person name="Uohara A."/>
            <person name="Ohji S."/>
            <person name="Ichikawa N."/>
        </authorList>
    </citation>
    <scope>NUCLEOTIDE SEQUENCE [LARGE SCALE GENOMIC DNA]</scope>
    <source>
        <strain evidence="6 7">NBRC 106333</strain>
    </source>
</reference>
<dbReference type="Proteomes" id="UP000321306">
    <property type="component" value="Unassembled WGS sequence"/>
</dbReference>
<dbReference type="InterPro" id="IPR017438">
    <property type="entry name" value="ATP-NAD_kinase_N"/>
</dbReference>
<dbReference type="EMBL" id="BJXB01000001">
    <property type="protein sequence ID" value="GEM44475.1"/>
    <property type="molecule type" value="Genomic_DNA"/>
</dbReference>
<dbReference type="GO" id="GO:0016301">
    <property type="term" value="F:kinase activity"/>
    <property type="evidence" value="ECO:0007669"/>
    <property type="project" value="UniProtKB-KW"/>
</dbReference>
<evidence type="ECO:0000256" key="2">
    <source>
        <dbReference type="ARBA" id="ARBA00022741"/>
    </source>
</evidence>
<dbReference type="InterPro" id="IPR001206">
    <property type="entry name" value="Diacylglycerol_kinase_cat_dom"/>
</dbReference>
<dbReference type="InterPro" id="IPR050187">
    <property type="entry name" value="Lipid_Phosphate_FormReg"/>
</dbReference>
<dbReference type="SUPFAM" id="SSF111331">
    <property type="entry name" value="NAD kinase/diacylglycerol kinase-like"/>
    <property type="match status" value="1"/>
</dbReference>
<dbReference type="PROSITE" id="PS50146">
    <property type="entry name" value="DAGK"/>
    <property type="match status" value="1"/>
</dbReference>
<dbReference type="Gene3D" id="2.60.200.40">
    <property type="match status" value="1"/>
</dbReference>
<dbReference type="PANTHER" id="PTHR12358:SF54">
    <property type="entry name" value="SPHINGOSINE KINASE RELATED PROTEIN"/>
    <property type="match status" value="1"/>
</dbReference>
<gene>
    <name evidence="6" type="ORF">DC3_01100</name>
</gene>
<feature type="domain" description="DAGKc" evidence="5">
    <location>
        <begin position="1"/>
        <end position="124"/>
    </location>
</feature>
<keyword evidence="7" id="KW-1185">Reference proteome</keyword>
<proteinExistence type="predicted"/>
<evidence type="ECO:0000259" key="5">
    <source>
        <dbReference type="PROSITE" id="PS50146"/>
    </source>
</evidence>
<accession>A0A511MV70</accession>
<dbReference type="Pfam" id="PF19279">
    <property type="entry name" value="YegS_C"/>
    <property type="match status" value="1"/>
</dbReference>
<protein>
    <submittedName>
        <fullName evidence="6">Diacylglycerol kinase</fullName>
    </submittedName>
</protein>
<keyword evidence="3 6" id="KW-0418">Kinase</keyword>
<comment type="caution">
    <text evidence="6">The sequence shown here is derived from an EMBL/GenBank/DDBJ whole genome shotgun (WGS) entry which is preliminary data.</text>
</comment>
<dbReference type="InterPro" id="IPR045540">
    <property type="entry name" value="YegS/DAGK_C"/>
</dbReference>
<dbReference type="Pfam" id="PF00781">
    <property type="entry name" value="DAGK_cat"/>
    <property type="match status" value="1"/>
</dbReference>
<keyword evidence="1" id="KW-0808">Transferase</keyword>
<keyword evidence="2" id="KW-0547">Nucleotide-binding</keyword>